<reference evidence="2" key="1">
    <citation type="submission" date="2016-02" db="EMBL/GenBank/DDBJ databases">
        <title>Halorhodospira halochloris DSM-1059 complete genome, version 2.</title>
        <authorList>
            <person name="Tsukatani Y."/>
        </authorList>
    </citation>
    <scope>NUCLEOTIDE SEQUENCE</scope>
    <source>
        <strain evidence="2">DSM 1059</strain>
    </source>
</reference>
<dbReference type="AlphaFoldDB" id="A0A0X8X697"/>
<feature type="domain" description="Gamma-glutamylcyclotransferase AIG2-like" evidence="1">
    <location>
        <begin position="7"/>
        <end position="138"/>
    </location>
</feature>
<evidence type="ECO:0000313" key="3">
    <source>
        <dbReference type="Proteomes" id="UP000218890"/>
    </source>
</evidence>
<dbReference type="OrthoDB" id="482277at2"/>
<dbReference type="CDD" id="cd06661">
    <property type="entry name" value="GGCT_like"/>
    <property type="match status" value="1"/>
</dbReference>
<dbReference type="Pfam" id="PF06094">
    <property type="entry name" value="GGACT"/>
    <property type="match status" value="1"/>
</dbReference>
<gene>
    <name evidence="2" type="ORF">HH1059_23610</name>
</gene>
<protein>
    <recommendedName>
        <fullName evidence="1">Gamma-glutamylcyclotransferase AIG2-like domain-containing protein</fullName>
    </recommendedName>
</protein>
<dbReference type="SUPFAM" id="SSF110857">
    <property type="entry name" value="Gamma-glutamyl cyclotransferase-like"/>
    <property type="match status" value="1"/>
</dbReference>
<evidence type="ECO:0000259" key="1">
    <source>
        <dbReference type="Pfam" id="PF06094"/>
    </source>
</evidence>
<dbReference type="EMBL" id="AP017372">
    <property type="protein sequence ID" value="BAU56430.1"/>
    <property type="molecule type" value="Genomic_DNA"/>
</dbReference>
<sequence length="149" mass="16981">MTTRDRLFAYGTILDNPQDPQVQAAITRYTDKIDDACVPGRLYDLGAFPGAVPLLAGKEQQQHWVRGQILEIIDSRRVFKVLDAYEDADINHPKAGLFRREKVAVTPNSASEEPITCYIYWINKVPPYAHRIEDGDWLSHTKRKAGTKR</sequence>
<dbReference type="KEGG" id="hhk:HH1059_23610"/>
<dbReference type="InterPro" id="IPR036568">
    <property type="entry name" value="GGCT-like_sf"/>
</dbReference>
<dbReference type="InterPro" id="IPR009288">
    <property type="entry name" value="AIG2-like_dom"/>
</dbReference>
<keyword evidence="3" id="KW-1185">Reference proteome</keyword>
<evidence type="ECO:0000313" key="2">
    <source>
        <dbReference type="EMBL" id="BAU56430.1"/>
    </source>
</evidence>
<dbReference type="Proteomes" id="UP000218890">
    <property type="component" value="Chromosome"/>
</dbReference>
<organism evidence="2 3">
    <name type="scientific">Halorhodospira halochloris</name>
    <name type="common">Ectothiorhodospira halochloris</name>
    <dbReference type="NCBI Taxonomy" id="1052"/>
    <lineage>
        <taxon>Bacteria</taxon>
        <taxon>Pseudomonadati</taxon>
        <taxon>Pseudomonadota</taxon>
        <taxon>Gammaproteobacteria</taxon>
        <taxon>Chromatiales</taxon>
        <taxon>Ectothiorhodospiraceae</taxon>
        <taxon>Halorhodospira</taxon>
    </lineage>
</organism>
<dbReference type="RefSeq" id="WP_096406272.1">
    <property type="nucleotide sequence ID" value="NZ_AP017372.2"/>
</dbReference>
<dbReference type="Gene3D" id="3.10.490.10">
    <property type="entry name" value="Gamma-glutamyl cyclotransferase-like"/>
    <property type="match status" value="1"/>
</dbReference>
<name>A0A0X8X697_HALHR</name>
<dbReference type="InterPro" id="IPR013024">
    <property type="entry name" value="GGCT-like"/>
</dbReference>
<proteinExistence type="predicted"/>
<accession>A0A0X8X697</accession>